<organism evidence="1 2">
    <name type="scientific">Neorhizobium galegae bv. officinalis</name>
    <dbReference type="NCBI Taxonomy" id="323656"/>
    <lineage>
        <taxon>Bacteria</taxon>
        <taxon>Pseudomonadati</taxon>
        <taxon>Pseudomonadota</taxon>
        <taxon>Alphaproteobacteria</taxon>
        <taxon>Hyphomicrobiales</taxon>
        <taxon>Rhizobiaceae</taxon>
        <taxon>Rhizobium/Agrobacterium group</taxon>
        <taxon>Neorhizobium</taxon>
    </lineage>
</organism>
<sequence>MVKPRENRVPMMLSDAELAAIEDWRFANRVPTRSEAIRRLIRIGLLYDDAAAVVIKNADLAAEHVSAFSNAFLEFLIDQRITPPKNEPMMSSFVELQPTVVELMLKINALSVVAEHYRTGESVESAINQAAKQRAEMEEIYLDLKSRLDSIRSFGNTK</sequence>
<dbReference type="Proteomes" id="UP000039660">
    <property type="component" value="Unassembled WGS sequence"/>
</dbReference>
<accession>A0A0T7H0N0</accession>
<evidence type="ECO:0000313" key="1">
    <source>
        <dbReference type="EMBL" id="CDZ53059.1"/>
    </source>
</evidence>
<evidence type="ECO:0000313" key="2">
    <source>
        <dbReference type="Proteomes" id="UP000039660"/>
    </source>
</evidence>
<proteinExistence type="predicted"/>
<dbReference type="EMBL" id="CCRK01000014">
    <property type="protein sequence ID" value="CDZ53059.1"/>
    <property type="molecule type" value="Genomic_DNA"/>
</dbReference>
<gene>
    <name evidence="1" type="ORF">NGAL_HAMBI1189_47980</name>
</gene>
<protein>
    <submittedName>
        <fullName evidence="1">Uncharacterized protein</fullName>
    </submittedName>
</protein>
<dbReference type="RefSeq" id="WP_046637587.1">
    <property type="nucleotide sequence ID" value="NZ_CCRK01000014.1"/>
</dbReference>
<dbReference type="AlphaFoldDB" id="A0A0T7H0N0"/>
<reference evidence="1 2" key="1">
    <citation type="submission" date="2014-08" db="EMBL/GenBank/DDBJ databases">
        <authorList>
            <person name="Chen Y.-H."/>
        </authorList>
    </citation>
    <scope>NUCLEOTIDE SEQUENCE [LARGE SCALE GENOMIC DNA]</scope>
</reference>
<name>A0A0T7H0N0_NEOGA</name>